<evidence type="ECO:0000313" key="1">
    <source>
        <dbReference type="EMBL" id="POB06576.1"/>
    </source>
</evidence>
<organism evidence="1 2">
    <name type="scientific">Halopseudomonas oceani</name>
    <dbReference type="NCBI Taxonomy" id="1708783"/>
    <lineage>
        <taxon>Bacteria</taxon>
        <taxon>Pseudomonadati</taxon>
        <taxon>Pseudomonadota</taxon>
        <taxon>Gammaproteobacteria</taxon>
        <taxon>Pseudomonadales</taxon>
        <taxon>Pseudomonadaceae</taxon>
        <taxon>Halopseudomonas</taxon>
    </lineage>
</organism>
<dbReference type="Proteomes" id="UP000243451">
    <property type="component" value="Unassembled WGS sequence"/>
</dbReference>
<dbReference type="EMBL" id="PPSK01000001">
    <property type="protein sequence ID" value="POB06576.1"/>
    <property type="molecule type" value="Genomic_DNA"/>
</dbReference>
<dbReference type="InterPro" id="IPR006311">
    <property type="entry name" value="TAT_signal"/>
</dbReference>
<dbReference type="PROSITE" id="PS51318">
    <property type="entry name" value="TAT"/>
    <property type="match status" value="1"/>
</dbReference>
<evidence type="ECO:0000313" key="2">
    <source>
        <dbReference type="Proteomes" id="UP000243451"/>
    </source>
</evidence>
<comment type="caution">
    <text evidence="1">The sequence shown here is derived from an EMBL/GenBank/DDBJ whole genome shotgun (WGS) entry which is preliminary data.</text>
</comment>
<sequence length="181" mass="19344">MIMSDNNSPDLDRRSLLKLGLGASVMLSTAGLTATLSGCSSAGPASNLAVLRESDLPLLAALFPAAVGPHPAFSENSNAIELAIAQLDHSLHYSSPFVQSEVLNLLGMLSMPLTRGPLTGIWGDLAKASPAQLEAFLLRWRDSRFDMLRKGHKSLLQLLHMAWYATPQSWAAVGYPGPPII</sequence>
<dbReference type="AlphaFoldDB" id="A0A2P4F0P3"/>
<name>A0A2P4F0P3_9GAMM</name>
<accession>A0A2P4F0P3</accession>
<proteinExistence type="predicted"/>
<protein>
    <submittedName>
        <fullName evidence="1">Twin-arginine translocation pathway signal protein</fullName>
    </submittedName>
</protein>
<dbReference type="OrthoDB" id="6398409at2"/>
<reference evidence="1 2" key="1">
    <citation type="submission" date="2018-01" db="EMBL/GenBank/DDBJ databases">
        <title>Draft genome of the type strain Pseudomonas oceani DSM 100277 isolated from the deep water in Okinawa trough, northwestern Pacific Ocean.</title>
        <authorList>
            <person name="Gomila M."/>
            <person name="Mulet M."/>
            <person name="Garcia-Valdes E."/>
            <person name="Lalucat J."/>
        </authorList>
    </citation>
    <scope>NUCLEOTIDE SEQUENCE [LARGE SCALE GENOMIC DNA]</scope>
    <source>
        <strain evidence="1 2">DSM 100277</strain>
    </source>
</reference>
<keyword evidence="2" id="KW-1185">Reference proteome</keyword>
<gene>
    <name evidence="1" type="ORF">C1949_00720</name>
</gene>